<name>A0ABT5JII8_RHOTP</name>
<protein>
    <submittedName>
        <fullName evidence="1">DUF6165 family protein</fullName>
    </submittedName>
</protein>
<dbReference type="Pfam" id="PF19662">
    <property type="entry name" value="DUF6165"/>
    <property type="match status" value="1"/>
</dbReference>
<dbReference type="Proteomes" id="UP001165652">
    <property type="component" value="Unassembled WGS sequence"/>
</dbReference>
<dbReference type="RefSeq" id="WP_272780000.1">
    <property type="nucleotide sequence ID" value="NZ_JAQQLI010000062.1"/>
</dbReference>
<comment type="caution">
    <text evidence="1">The sequence shown here is derived from an EMBL/GenBank/DDBJ whole genome shotgun (WGS) entry which is preliminary data.</text>
</comment>
<keyword evidence="2" id="KW-1185">Reference proteome</keyword>
<reference evidence="1" key="1">
    <citation type="journal article" date="2023" name="Microbiol Resour">
        <title>Genome Sequences of Rhodoplanes serenus and Two Thermotolerant Strains, Rhodoplanes tepidamans and 'Rhodoplanes cryptolactis,' Further Refine the Genus.</title>
        <authorList>
            <person name="Rayyan A.A."/>
            <person name="Kyndt J.A."/>
        </authorList>
    </citation>
    <scope>NUCLEOTIDE SEQUENCE</scope>
    <source>
        <strain evidence="1">DSM 9987</strain>
    </source>
</reference>
<proteinExistence type="predicted"/>
<dbReference type="EMBL" id="JAQQLI010000062">
    <property type="protein sequence ID" value="MDC7789171.1"/>
    <property type="molecule type" value="Genomic_DNA"/>
</dbReference>
<accession>A0ABT5JII8</accession>
<evidence type="ECO:0000313" key="1">
    <source>
        <dbReference type="EMBL" id="MDC7789171.1"/>
    </source>
</evidence>
<dbReference type="InterPro" id="IPR046163">
    <property type="entry name" value="DUF6165"/>
</dbReference>
<evidence type="ECO:0000313" key="2">
    <source>
        <dbReference type="Proteomes" id="UP001165652"/>
    </source>
</evidence>
<reference evidence="1" key="2">
    <citation type="submission" date="2023-02" db="EMBL/GenBank/DDBJ databases">
        <authorList>
            <person name="Rayyan A."/>
            <person name="Meyer T."/>
            <person name="Kyndt J.A."/>
        </authorList>
    </citation>
    <scope>NUCLEOTIDE SEQUENCE</scope>
    <source>
        <strain evidence="1">DSM 9987</strain>
    </source>
</reference>
<sequence length="139" mass="14991">MTGASNPVAPASRIVIAVSAGELVDKVTILEIKSERIGDPAKLANIRHELSVLTASLAPLLAAHPGVAPLKAALRSVNESLWQIEDDIRDCERHGDFGEAFVALARAVYRTNDRRAGLKREIDTLVGSELTEEKSYAAY</sequence>
<organism evidence="1 2">
    <name type="scientific">Rhodoplanes tepidamans</name>
    <name type="common">Rhodoplanes cryptolactis</name>
    <dbReference type="NCBI Taxonomy" id="200616"/>
    <lineage>
        <taxon>Bacteria</taxon>
        <taxon>Pseudomonadati</taxon>
        <taxon>Pseudomonadota</taxon>
        <taxon>Alphaproteobacteria</taxon>
        <taxon>Hyphomicrobiales</taxon>
        <taxon>Nitrobacteraceae</taxon>
        <taxon>Rhodoplanes</taxon>
    </lineage>
</organism>
<gene>
    <name evidence="1" type="ORF">PQJ73_26115</name>
</gene>